<reference evidence="1" key="1">
    <citation type="submission" date="2018-04" db="EMBL/GenBank/DDBJ databases">
        <title>Whole genome sequencing of Hypsizygus marmoreus.</title>
        <authorList>
            <person name="Choi I.-G."/>
            <person name="Min B."/>
            <person name="Kim J.-G."/>
            <person name="Kim S."/>
            <person name="Oh Y.-L."/>
            <person name="Kong W.-S."/>
            <person name="Park H."/>
            <person name="Jeong J."/>
            <person name="Song E.-S."/>
        </authorList>
    </citation>
    <scope>NUCLEOTIDE SEQUENCE [LARGE SCALE GENOMIC DNA]</scope>
    <source>
        <strain evidence="1">51987-8</strain>
    </source>
</reference>
<dbReference type="EMBL" id="LUEZ02000005">
    <property type="protein sequence ID" value="RDB30365.1"/>
    <property type="molecule type" value="Genomic_DNA"/>
</dbReference>
<accession>A0A369KCH9</accession>
<keyword evidence="2" id="KW-1185">Reference proteome</keyword>
<dbReference type="AlphaFoldDB" id="A0A369KCH9"/>
<organism evidence="1 2">
    <name type="scientific">Hypsizygus marmoreus</name>
    <name type="common">White beech mushroom</name>
    <name type="synonym">Agaricus marmoreus</name>
    <dbReference type="NCBI Taxonomy" id="39966"/>
    <lineage>
        <taxon>Eukaryota</taxon>
        <taxon>Fungi</taxon>
        <taxon>Dikarya</taxon>
        <taxon>Basidiomycota</taxon>
        <taxon>Agaricomycotina</taxon>
        <taxon>Agaricomycetes</taxon>
        <taxon>Agaricomycetidae</taxon>
        <taxon>Agaricales</taxon>
        <taxon>Tricholomatineae</taxon>
        <taxon>Lyophyllaceae</taxon>
        <taxon>Hypsizygus</taxon>
    </lineage>
</organism>
<sequence length="280" mass="31516">MSLLPLFYQFSWQLANVVVDDNAERWLWSSLSNSLGDVGLGLPSVSHARHRHLQRALQLDRFLAHIVPRQKTSKPSTFNLYHNLPCYFSPLYTSLASPKWRAAQALQVEHRIANARGRQEEMCWMDRVSILILPATTFGDIPNVLLSFRIALMRKPDLCTLVNPPSPTTRLSVAGFTFILFHGTPPHRSPPESLTNFNVHDPAALLLRPFLGWCINDTTHMPHWTGTKCPHRIYLRMEALGTAMTVADGGPVLEEAELRISEKAGYSDFVRGQHTNADAS</sequence>
<protein>
    <submittedName>
        <fullName evidence="1">Uncharacterized protein</fullName>
    </submittedName>
</protein>
<evidence type="ECO:0000313" key="2">
    <source>
        <dbReference type="Proteomes" id="UP000076154"/>
    </source>
</evidence>
<dbReference type="Proteomes" id="UP000076154">
    <property type="component" value="Unassembled WGS sequence"/>
</dbReference>
<dbReference type="InParanoid" id="A0A369KCH9"/>
<evidence type="ECO:0000313" key="1">
    <source>
        <dbReference type="EMBL" id="RDB30365.1"/>
    </source>
</evidence>
<proteinExistence type="predicted"/>
<name>A0A369KCH9_HYPMA</name>
<gene>
    <name evidence="1" type="ORF">Hypma_007031</name>
</gene>
<comment type="caution">
    <text evidence="1">The sequence shown here is derived from an EMBL/GenBank/DDBJ whole genome shotgun (WGS) entry which is preliminary data.</text>
</comment>